<sequence length="141" mass="15861">MSKSYVSTKLRKLVSDRAQNCCEYCLIPESLTLVSHQVDHVIAEKHGGKTTEENLALSCSLCNQAKGSDIASIDLETGDVIRLYNPRQDQWQENFQIEESSGVIYPLTAIGRVTIQLLKINRSACLPYRQMMAQAKILMQK</sequence>
<protein>
    <submittedName>
        <fullName evidence="2">HNH endonuclease signature motif containing protein</fullName>
        <ecNumber evidence="2">3.1.-.-</ecNumber>
    </submittedName>
</protein>
<keyword evidence="3" id="KW-1185">Reference proteome</keyword>
<dbReference type="Proteomes" id="UP001152872">
    <property type="component" value="Unassembled WGS sequence"/>
</dbReference>
<proteinExistence type="predicted"/>
<dbReference type="Gene3D" id="1.10.30.50">
    <property type="match status" value="1"/>
</dbReference>
<keyword evidence="2" id="KW-0540">Nuclease</keyword>
<dbReference type="Pfam" id="PF01844">
    <property type="entry name" value="HNH"/>
    <property type="match status" value="1"/>
</dbReference>
<comment type="caution">
    <text evidence="2">The sequence shown here is derived from an EMBL/GenBank/DDBJ whole genome shotgun (WGS) entry which is preliminary data.</text>
</comment>
<dbReference type="PANTHER" id="PTHR33877">
    <property type="entry name" value="SLL1193 PROTEIN"/>
    <property type="match status" value="1"/>
</dbReference>
<dbReference type="InterPro" id="IPR003615">
    <property type="entry name" value="HNH_nuc"/>
</dbReference>
<name>A0A9X4MDL0_9CYAN</name>
<evidence type="ECO:0000313" key="2">
    <source>
        <dbReference type="EMBL" id="MDG3495731.1"/>
    </source>
</evidence>
<dbReference type="CDD" id="cd00085">
    <property type="entry name" value="HNHc"/>
    <property type="match status" value="1"/>
</dbReference>
<dbReference type="EMBL" id="VBTY01000121">
    <property type="protein sequence ID" value="MDG3495731.1"/>
    <property type="molecule type" value="Genomic_DNA"/>
</dbReference>
<dbReference type="EC" id="3.1.-.-" evidence="2"/>
<dbReference type="InterPro" id="IPR052892">
    <property type="entry name" value="NA-targeting_endonuclease"/>
</dbReference>
<reference evidence="2" key="1">
    <citation type="submission" date="2019-05" db="EMBL/GenBank/DDBJ databases">
        <title>Whole genome sequencing of Pseudanabaena catenata USMAC16.</title>
        <authorList>
            <person name="Khan Z."/>
            <person name="Omar W.M."/>
            <person name="Convey P."/>
            <person name="Merican F."/>
            <person name="Najimudin N."/>
        </authorList>
    </citation>
    <scope>NUCLEOTIDE SEQUENCE</scope>
    <source>
        <strain evidence="2">USMAC16</strain>
    </source>
</reference>
<organism evidence="2 3">
    <name type="scientific">Pseudanabaena catenata USMAC16</name>
    <dbReference type="NCBI Taxonomy" id="1855837"/>
    <lineage>
        <taxon>Bacteria</taxon>
        <taxon>Bacillati</taxon>
        <taxon>Cyanobacteriota</taxon>
        <taxon>Cyanophyceae</taxon>
        <taxon>Pseudanabaenales</taxon>
        <taxon>Pseudanabaenaceae</taxon>
        <taxon>Pseudanabaena</taxon>
    </lineage>
</organism>
<evidence type="ECO:0000259" key="1">
    <source>
        <dbReference type="SMART" id="SM00507"/>
    </source>
</evidence>
<evidence type="ECO:0000313" key="3">
    <source>
        <dbReference type="Proteomes" id="UP001152872"/>
    </source>
</evidence>
<dbReference type="GO" id="GO:0004519">
    <property type="term" value="F:endonuclease activity"/>
    <property type="evidence" value="ECO:0007669"/>
    <property type="project" value="UniProtKB-KW"/>
</dbReference>
<dbReference type="AlphaFoldDB" id="A0A9X4MDL0"/>
<keyword evidence="2" id="KW-0255">Endonuclease</keyword>
<dbReference type="GO" id="GO:0008270">
    <property type="term" value="F:zinc ion binding"/>
    <property type="evidence" value="ECO:0007669"/>
    <property type="project" value="InterPro"/>
</dbReference>
<dbReference type="RefSeq" id="WP_009627871.1">
    <property type="nucleotide sequence ID" value="NZ_VBTY01000121.1"/>
</dbReference>
<dbReference type="InterPro" id="IPR002711">
    <property type="entry name" value="HNH"/>
</dbReference>
<dbReference type="SMART" id="SM00507">
    <property type="entry name" value="HNHc"/>
    <property type="match status" value="1"/>
</dbReference>
<dbReference type="PANTHER" id="PTHR33877:SF1">
    <property type="entry name" value="TYPE IV METHYL-DIRECTED RESTRICTION ENZYME ECOKMCRA"/>
    <property type="match status" value="1"/>
</dbReference>
<feature type="domain" description="HNH nuclease" evidence="1">
    <location>
        <begin position="9"/>
        <end position="64"/>
    </location>
</feature>
<accession>A0A9X4MDL0</accession>
<keyword evidence="2" id="KW-0378">Hydrolase</keyword>
<dbReference type="GO" id="GO:0003676">
    <property type="term" value="F:nucleic acid binding"/>
    <property type="evidence" value="ECO:0007669"/>
    <property type="project" value="InterPro"/>
</dbReference>
<dbReference type="GO" id="GO:0016787">
    <property type="term" value="F:hydrolase activity"/>
    <property type="evidence" value="ECO:0007669"/>
    <property type="project" value="UniProtKB-KW"/>
</dbReference>
<gene>
    <name evidence="2" type="ORF">FEV09_14355</name>
</gene>